<sequence length="473" mass="50700">MPQPDRLNELPGPAGSICVGCNIGTILPAQKINSNNVEGNKGQFFSKSSHPQNTSRQLPKQTVVLYGGLFQRGIIRSQRAQSIVFLPLSAVALGLETVTAFTGFVRCVVKPSSQVVSTMFVLNPATRGSEAGSHSTPPPSSPSAASSAASSALVTPTATPQKTRKSHGLNYSPYYATNTLPTGFVARSLSGLQTPSRTPSRVELAREIKSCITVLWCQNEISEPIECTVPAPSLPHFLPESSAALAAFADLRCEDLKVFCVVRDRKWVGLGTAIDGLSADTRVLLGHKSLNGKLCSWRTDQAKREPTSPILTASPSKKSRVDDPTCVIEIDDSDAETHVSYKSPAAVIVDVESDEEFFSKPKTGQAAPTIRPSDSAPVLVPFPPTYTIDVELCFSKCRDAQKAGDLVQDAFAAVFKPPFRSSNWHKQYSLWENVRVGKGKPEVLTAYLSTMAAGRNSDGLWAAVRIAAGQLAS</sequence>
<name>A0AAD6YLP7_9AGAR</name>
<comment type="caution">
    <text evidence="2">The sequence shown here is derived from an EMBL/GenBank/DDBJ whole genome shotgun (WGS) entry which is preliminary data.</text>
</comment>
<evidence type="ECO:0000313" key="2">
    <source>
        <dbReference type="EMBL" id="KAJ7223158.1"/>
    </source>
</evidence>
<keyword evidence="3" id="KW-1185">Reference proteome</keyword>
<organism evidence="2 3">
    <name type="scientific">Mycena pura</name>
    <dbReference type="NCBI Taxonomy" id="153505"/>
    <lineage>
        <taxon>Eukaryota</taxon>
        <taxon>Fungi</taxon>
        <taxon>Dikarya</taxon>
        <taxon>Basidiomycota</taxon>
        <taxon>Agaricomycotina</taxon>
        <taxon>Agaricomycetes</taxon>
        <taxon>Agaricomycetidae</taxon>
        <taxon>Agaricales</taxon>
        <taxon>Marasmiineae</taxon>
        <taxon>Mycenaceae</taxon>
        <taxon>Mycena</taxon>
    </lineage>
</organism>
<proteinExistence type="predicted"/>
<evidence type="ECO:0000256" key="1">
    <source>
        <dbReference type="SAM" id="MobiDB-lite"/>
    </source>
</evidence>
<protein>
    <submittedName>
        <fullName evidence="2">Uncharacterized protein</fullName>
    </submittedName>
</protein>
<dbReference type="AlphaFoldDB" id="A0AAD6YLP7"/>
<accession>A0AAD6YLP7</accession>
<dbReference type="EMBL" id="JARJCW010000006">
    <property type="protein sequence ID" value="KAJ7223158.1"/>
    <property type="molecule type" value="Genomic_DNA"/>
</dbReference>
<dbReference type="Proteomes" id="UP001219525">
    <property type="component" value="Unassembled WGS sequence"/>
</dbReference>
<gene>
    <name evidence="2" type="ORF">GGX14DRAFT_387509</name>
</gene>
<feature type="region of interest" description="Disordered" evidence="1">
    <location>
        <begin position="127"/>
        <end position="170"/>
    </location>
</feature>
<feature type="compositionally biased region" description="Low complexity" evidence="1">
    <location>
        <begin position="142"/>
        <end position="160"/>
    </location>
</feature>
<reference evidence="2" key="1">
    <citation type="submission" date="2023-03" db="EMBL/GenBank/DDBJ databases">
        <title>Massive genome expansion in bonnet fungi (Mycena s.s.) driven by repeated elements and novel gene families across ecological guilds.</title>
        <authorList>
            <consortium name="Lawrence Berkeley National Laboratory"/>
            <person name="Harder C.B."/>
            <person name="Miyauchi S."/>
            <person name="Viragh M."/>
            <person name="Kuo A."/>
            <person name="Thoen E."/>
            <person name="Andreopoulos B."/>
            <person name="Lu D."/>
            <person name="Skrede I."/>
            <person name="Drula E."/>
            <person name="Henrissat B."/>
            <person name="Morin E."/>
            <person name="Kohler A."/>
            <person name="Barry K."/>
            <person name="LaButti K."/>
            <person name="Morin E."/>
            <person name="Salamov A."/>
            <person name="Lipzen A."/>
            <person name="Mereny Z."/>
            <person name="Hegedus B."/>
            <person name="Baldrian P."/>
            <person name="Stursova M."/>
            <person name="Weitz H."/>
            <person name="Taylor A."/>
            <person name="Grigoriev I.V."/>
            <person name="Nagy L.G."/>
            <person name="Martin F."/>
            <person name="Kauserud H."/>
        </authorList>
    </citation>
    <scope>NUCLEOTIDE SEQUENCE</scope>
    <source>
        <strain evidence="2">9144</strain>
    </source>
</reference>
<evidence type="ECO:0000313" key="3">
    <source>
        <dbReference type="Proteomes" id="UP001219525"/>
    </source>
</evidence>